<feature type="compositionally biased region" description="Low complexity" evidence="1">
    <location>
        <begin position="1"/>
        <end position="15"/>
    </location>
</feature>
<dbReference type="AlphaFoldDB" id="A0AAV0H9Q8"/>
<dbReference type="Proteomes" id="UP001154282">
    <property type="component" value="Unassembled WGS sequence"/>
</dbReference>
<keyword evidence="3" id="KW-1185">Reference proteome</keyword>
<evidence type="ECO:0000313" key="2">
    <source>
        <dbReference type="EMBL" id="CAI0382015.1"/>
    </source>
</evidence>
<protein>
    <submittedName>
        <fullName evidence="2">Uncharacterized protein</fullName>
    </submittedName>
</protein>
<feature type="region of interest" description="Disordered" evidence="1">
    <location>
        <begin position="1"/>
        <end position="75"/>
    </location>
</feature>
<organism evidence="2 3">
    <name type="scientific">Linum tenue</name>
    <dbReference type="NCBI Taxonomy" id="586396"/>
    <lineage>
        <taxon>Eukaryota</taxon>
        <taxon>Viridiplantae</taxon>
        <taxon>Streptophyta</taxon>
        <taxon>Embryophyta</taxon>
        <taxon>Tracheophyta</taxon>
        <taxon>Spermatophyta</taxon>
        <taxon>Magnoliopsida</taxon>
        <taxon>eudicotyledons</taxon>
        <taxon>Gunneridae</taxon>
        <taxon>Pentapetalae</taxon>
        <taxon>rosids</taxon>
        <taxon>fabids</taxon>
        <taxon>Malpighiales</taxon>
        <taxon>Linaceae</taxon>
        <taxon>Linum</taxon>
    </lineage>
</organism>
<dbReference type="EMBL" id="CAMGYJ010000002">
    <property type="protein sequence ID" value="CAI0382015.1"/>
    <property type="molecule type" value="Genomic_DNA"/>
</dbReference>
<evidence type="ECO:0000256" key="1">
    <source>
        <dbReference type="SAM" id="MobiDB-lite"/>
    </source>
</evidence>
<feature type="non-terminal residue" evidence="2">
    <location>
        <position position="1"/>
    </location>
</feature>
<feature type="compositionally biased region" description="Polar residues" evidence="1">
    <location>
        <begin position="47"/>
        <end position="56"/>
    </location>
</feature>
<gene>
    <name evidence="2" type="ORF">LITE_LOCUS3394</name>
</gene>
<reference evidence="2" key="1">
    <citation type="submission" date="2022-08" db="EMBL/GenBank/DDBJ databases">
        <authorList>
            <person name="Gutierrez-Valencia J."/>
        </authorList>
    </citation>
    <scope>NUCLEOTIDE SEQUENCE</scope>
</reference>
<comment type="caution">
    <text evidence="2">The sequence shown here is derived from an EMBL/GenBank/DDBJ whole genome shotgun (WGS) entry which is preliminary data.</text>
</comment>
<name>A0AAV0H9Q8_9ROSI</name>
<feature type="compositionally biased region" description="Polar residues" evidence="1">
    <location>
        <begin position="65"/>
        <end position="75"/>
    </location>
</feature>
<accession>A0AAV0H9Q8</accession>
<proteinExistence type="predicted"/>
<sequence>PPLTSSIPSPGSSRSTAAFATDRDTNDDPIPFLGLRHSRPPSPSSSEQQATNSSPNLKIRKNDKTSSPWTWSFWR</sequence>
<evidence type="ECO:0000313" key="3">
    <source>
        <dbReference type="Proteomes" id="UP001154282"/>
    </source>
</evidence>